<accession>A0ACC0FMA7</accession>
<evidence type="ECO:0000313" key="2">
    <source>
        <dbReference type="Proteomes" id="UP001060215"/>
    </source>
</evidence>
<keyword evidence="2" id="KW-1185">Reference proteome</keyword>
<evidence type="ECO:0000313" key="1">
    <source>
        <dbReference type="EMBL" id="KAI7989850.1"/>
    </source>
</evidence>
<comment type="caution">
    <text evidence="1">The sequence shown here is derived from an EMBL/GenBank/DDBJ whole genome shotgun (WGS) entry which is preliminary data.</text>
</comment>
<name>A0ACC0FMA7_9ERIC</name>
<sequence length="85" mass="9750">MIEGLRWYDTKRETFKKVIIYGIQEFEDVNMCLGSLVSLNGGSESDGKKQEEPEEGNRILRIGRGIRQVLHRAVRSNILSKMVLL</sequence>
<organism evidence="1 2">
    <name type="scientific">Camellia lanceoleosa</name>
    <dbReference type="NCBI Taxonomy" id="1840588"/>
    <lineage>
        <taxon>Eukaryota</taxon>
        <taxon>Viridiplantae</taxon>
        <taxon>Streptophyta</taxon>
        <taxon>Embryophyta</taxon>
        <taxon>Tracheophyta</taxon>
        <taxon>Spermatophyta</taxon>
        <taxon>Magnoliopsida</taxon>
        <taxon>eudicotyledons</taxon>
        <taxon>Gunneridae</taxon>
        <taxon>Pentapetalae</taxon>
        <taxon>asterids</taxon>
        <taxon>Ericales</taxon>
        <taxon>Theaceae</taxon>
        <taxon>Camellia</taxon>
    </lineage>
</organism>
<gene>
    <name evidence="1" type="ORF">LOK49_LG13G01848</name>
</gene>
<proteinExistence type="predicted"/>
<protein>
    <submittedName>
        <fullName evidence="1">Uncharacterized protein</fullName>
    </submittedName>
</protein>
<dbReference type="EMBL" id="CM045771">
    <property type="protein sequence ID" value="KAI7989850.1"/>
    <property type="molecule type" value="Genomic_DNA"/>
</dbReference>
<dbReference type="Proteomes" id="UP001060215">
    <property type="component" value="Chromosome 14"/>
</dbReference>
<reference evidence="1 2" key="1">
    <citation type="journal article" date="2022" name="Plant J.">
        <title>Chromosome-level genome of Camellia lanceoleosa provides a valuable resource for understanding genome evolution and self-incompatibility.</title>
        <authorList>
            <person name="Gong W."/>
            <person name="Xiao S."/>
            <person name="Wang L."/>
            <person name="Liao Z."/>
            <person name="Chang Y."/>
            <person name="Mo W."/>
            <person name="Hu G."/>
            <person name="Li W."/>
            <person name="Zhao G."/>
            <person name="Zhu H."/>
            <person name="Hu X."/>
            <person name="Ji K."/>
            <person name="Xiang X."/>
            <person name="Song Q."/>
            <person name="Yuan D."/>
            <person name="Jin S."/>
            <person name="Zhang L."/>
        </authorList>
    </citation>
    <scope>NUCLEOTIDE SEQUENCE [LARGE SCALE GENOMIC DNA]</scope>
    <source>
        <strain evidence="1">SQ_2022a</strain>
    </source>
</reference>